<dbReference type="Proteomes" id="UP001177003">
    <property type="component" value="Chromosome 7"/>
</dbReference>
<reference evidence="1" key="1">
    <citation type="submission" date="2023-04" db="EMBL/GenBank/DDBJ databases">
        <authorList>
            <person name="Vijverberg K."/>
            <person name="Xiong W."/>
            <person name="Schranz E."/>
        </authorList>
    </citation>
    <scope>NUCLEOTIDE SEQUENCE</scope>
</reference>
<keyword evidence="2" id="KW-1185">Reference proteome</keyword>
<name>A0AA35ZGC9_LACSI</name>
<sequence>MNRVHQIVDTVESVPAVKNSKKLGLTRGSNFFRLERRTFIRVKTRVWKSRSINLHDSLPEHYEINDFPENNFGAITTYYQGSIYPALLHNSVIHNTSLHPLFQLHNQGNQVLRSGTTVNSFHIMELHRVTETIF</sequence>
<dbReference type="EMBL" id="OX465083">
    <property type="protein sequence ID" value="CAI9292095.1"/>
    <property type="molecule type" value="Genomic_DNA"/>
</dbReference>
<gene>
    <name evidence="1" type="ORF">LSALG_LOCUS31193</name>
</gene>
<accession>A0AA35ZGC9</accession>
<evidence type="ECO:0000313" key="1">
    <source>
        <dbReference type="EMBL" id="CAI9292095.1"/>
    </source>
</evidence>
<protein>
    <submittedName>
        <fullName evidence="1">Uncharacterized protein</fullName>
    </submittedName>
</protein>
<organism evidence="1 2">
    <name type="scientific">Lactuca saligna</name>
    <name type="common">Willowleaf lettuce</name>
    <dbReference type="NCBI Taxonomy" id="75948"/>
    <lineage>
        <taxon>Eukaryota</taxon>
        <taxon>Viridiplantae</taxon>
        <taxon>Streptophyta</taxon>
        <taxon>Embryophyta</taxon>
        <taxon>Tracheophyta</taxon>
        <taxon>Spermatophyta</taxon>
        <taxon>Magnoliopsida</taxon>
        <taxon>eudicotyledons</taxon>
        <taxon>Gunneridae</taxon>
        <taxon>Pentapetalae</taxon>
        <taxon>asterids</taxon>
        <taxon>campanulids</taxon>
        <taxon>Asterales</taxon>
        <taxon>Asteraceae</taxon>
        <taxon>Cichorioideae</taxon>
        <taxon>Cichorieae</taxon>
        <taxon>Lactucinae</taxon>
        <taxon>Lactuca</taxon>
    </lineage>
</organism>
<evidence type="ECO:0000313" key="2">
    <source>
        <dbReference type="Proteomes" id="UP001177003"/>
    </source>
</evidence>
<proteinExistence type="predicted"/>
<dbReference type="AlphaFoldDB" id="A0AA35ZGC9"/>